<gene>
    <name evidence="1" type="ORF">PanWU01x14_051570</name>
</gene>
<name>A0A2P5DM19_PARAD</name>
<accession>A0A2P5DM19</accession>
<keyword evidence="2" id="KW-1185">Reference proteome</keyword>
<evidence type="ECO:0000313" key="1">
    <source>
        <dbReference type="EMBL" id="PON74325.1"/>
    </source>
</evidence>
<reference evidence="2" key="1">
    <citation type="submission" date="2016-06" db="EMBL/GenBank/DDBJ databases">
        <title>Parallel loss of symbiosis genes in relatives of nitrogen-fixing non-legume Parasponia.</title>
        <authorList>
            <person name="Van Velzen R."/>
            <person name="Holmer R."/>
            <person name="Bu F."/>
            <person name="Rutten L."/>
            <person name="Van Zeijl A."/>
            <person name="Liu W."/>
            <person name="Santuari L."/>
            <person name="Cao Q."/>
            <person name="Sharma T."/>
            <person name="Shen D."/>
            <person name="Roswanjaya Y."/>
            <person name="Wardhani T."/>
            <person name="Kalhor M.S."/>
            <person name="Jansen J."/>
            <person name="Van den Hoogen J."/>
            <person name="Gungor B."/>
            <person name="Hartog M."/>
            <person name="Hontelez J."/>
            <person name="Verver J."/>
            <person name="Yang W.-C."/>
            <person name="Schijlen E."/>
            <person name="Repin R."/>
            <person name="Schilthuizen M."/>
            <person name="Schranz E."/>
            <person name="Heidstra R."/>
            <person name="Miyata K."/>
            <person name="Fedorova E."/>
            <person name="Kohlen W."/>
            <person name="Bisseling T."/>
            <person name="Smit S."/>
            <person name="Geurts R."/>
        </authorList>
    </citation>
    <scope>NUCLEOTIDE SEQUENCE [LARGE SCALE GENOMIC DNA]</scope>
    <source>
        <strain evidence="2">cv. WU1-14</strain>
    </source>
</reference>
<organism evidence="1 2">
    <name type="scientific">Parasponia andersonii</name>
    <name type="common">Sponia andersonii</name>
    <dbReference type="NCBI Taxonomy" id="3476"/>
    <lineage>
        <taxon>Eukaryota</taxon>
        <taxon>Viridiplantae</taxon>
        <taxon>Streptophyta</taxon>
        <taxon>Embryophyta</taxon>
        <taxon>Tracheophyta</taxon>
        <taxon>Spermatophyta</taxon>
        <taxon>Magnoliopsida</taxon>
        <taxon>eudicotyledons</taxon>
        <taxon>Gunneridae</taxon>
        <taxon>Pentapetalae</taxon>
        <taxon>rosids</taxon>
        <taxon>fabids</taxon>
        <taxon>Rosales</taxon>
        <taxon>Cannabaceae</taxon>
        <taxon>Parasponia</taxon>
    </lineage>
</organism>
<proteinExistence type="predicted"/>
<protein>
    <submittedName>
        <fullName evidence="1">Uncharacterized protein</fullName>
    </submittedName>
</protein>
<evidence type="ECO:0000313" key="2">
    <source>
        <dbReference type="Proteomes" id="UP000237105"/>
    </source>
</evidence>
<dbReference type="Proteomes" id="UP000237105">
    <property type="component" value="Unassembled WGS sequence"/>
</dbReference>
<dbReference type="AlphaFoldDB" id="A0A2P5DM19"/>
<comment type="caution">
    <text evidence="1">The sequence shown here is derived from an EMBL/GenBank/DDBJ whole genome shotgun (WGS) entry which is preliminary data.</text>
</comment>
<sequence length="116" mass="12493">MKASTSGPSCPTFLRCSTKYPVSLANNKSSNKALRKEGDYKSLLLVLFREAGATGYFMIRLPDLSNLAAKMDSASSEDAGRGKENGIPSSCQTYQPVHSSIAYSCIGPVLVAWPKR</sequence>
<dbReference type="EMBL" id="JXTB01000029">
    <property type="protein sequence ID" value="PON74325.1"/>
    <property type="molecule type" value="Genomic_DNA"/>
</dbReference>